<evidence type="ECO:0000313" key="2">
    <source>
        <dbReference type="EnsemblProtists" id="HpaP807709"/>
    </source>
</evidence>
<dbReference type="EMBL" id="JH598426">
    <property type="status" value="NOT_ANNOTATED_CDS"/>
    <property type="molecule type" value="Genomic_DNA"/>
</dbReference>
<reference evidence="2" key="2">
    <citation type="submission" date="2015-06" db="UniProtKB">
        <authorList>
            <consortium name="EnsemblProtists"/>
        </authorList>
    </citation>
    <scope>IDENTIFICATION</scope>
    <source>
        <strain evidence="2">Emoy2</strain>
    </source>
</reference>
<evidence type="ECO:0000313" key="3">
    <source>
        <dbReference type="Proteomes" id="UP000011713"/>
    </source>
</evidence>
<keyword evidence="3" id="KW-1185">Reference proteome</keyword>
<feature type="region of interest" description="Disordered" evidence="1">
    <location>
        <begin position="89"/>
        <end position="112"/>
    </location>
</feature>
<dbReference type="Proteomes" id="UP000011713">
    <property type="component" value="Unassembled WGS sequence"/>
</dbReference>
<reference evidence="3" key="1">
    <citation type="journal article" date="2010" name="Science">
        <title>Signatures of adaptation to obligate biotrophy in the Hyaloperonospora arabidopsidis genome.</title>
        <authorList>
            <person name="Baxter L."/>
            <person name="Tripathy S."/>
            <person name="Ishaque N."/>
            <person name="Boot N."/>
            <person name="Cabral A."/>
            <person name="Kemen E."/>
            <person name="Thines M."/>
            <person name="Ah-Fong A."/>
            <person name="Anderson R."/>
            <person name="Badejoko W."/>
            <person name="Bittner-Eddy P."/>
            <person name="Boore J.L."/>
            <person name="Chibucos M.C."/>
            <person name="Coates M."/>
            <person name="Dehal P."/>
            <person name="Delehaunty K."/>
            <person name="Dong S."/>
            <person name="Downton P."/>
            <person name="Dumas B."/>
            <person name="Fabro G."/>
            <person name="Fronick C."/>
            <person name="Fuerstenberg S.I."/>
            <person name="Fulton L."/>
            <person name="Gaulin E."/>
            <person name="Govers F."/>
            <person name="Hughes L."/>
            <person name="Humphray S."/>
            <person name="Jiang R.H."/>
            <person name="Judelson H."/>
            <person name="Kamoun S."/>
            <person name="Kyung K."/>
            <person name="Meijer H."/>
            <person name="Minx P."/>
            <person name="Morris P."/>
            <person name="Nelson J."/>
            <person name="Phuntumart V."/>
            <person name="Qutob D."/>
            <person name="Rehmany A."/>
            <person name="Rougon-Cardoso A."/>
            <person name="Ryden P."/>
            <person name="Torto-Alalibo T."/>
            <person name="Studholme D."/>
            <person name="Wang Y."/>
            <person name="Win J."/>
            <person name="Wood J."/>
            <person name="Clifton S.W."/>
            <person name="Rogers J."/>
            <person name="Van den Ackerveken G."/>
            <person name="Jones J.D."/>
            <person name="McDowell J.M."/>
            <person name="Beynon J."/>
            <person name="Tyler B.M."/>
        </authorList>
    </citation>
    <scope>NUCLEOTIDE SEQUENCE [LARGE SCALE GENOMIC DNA]</scope>
    <source>
        <strain evidence="3">Emoy2</strain>
    </source>
</reference>
<dbReference type="EnsemblProtists" id="HpaT807709">
    <property type="protein sequence ID" value="HpaP807709"/>
    <property type="gene ID" value="HpaG807709"/>
</dbReference>
<evidence type="ECO:0000256" key="1">
    <source>
        <dbReference type="SAM" id="MobiDB-lite"/>
    </source>
</evidence>
<dbReference type="InParanoid" id="M4BMS2"/>
<protein>
    <submittedName>
        <fullName evidence="2">Uncharacterized protein</fullName>
    </submittedName>
</protein>
<dbReference type="AlphaFoldDB" id="M4BMS2"/>
<name>M4BMS2_HYAAE</name>
<dbReference type="HOGENOM" id="CLU_2150706_0_0_1"/>
<dbReference type="VEuPathDB" id="FungiDB:HpaG807709"/>
<proteinExistence type="predicted"/>
<feature type="compositionally biased region" description="Polar residues" evidence="1">
    <location>
        <begin position="96"/>
        <end position="112"/>
    </location>
</feature>
<sequence>MLMFRWFTDNLGVPVTPKRYAPLSLVAWAIGGYMLPARYSSSVPSVPVSRNSSIFAADDLPTPLSFRASFPHVSTDSQSRMALATFDHVPPLNRSPRLNSKPESSANASASF</sequence>
<accession>M4BMS2</accession>
<organism evidence="2 3">
    <name type="scientific">Hyaloperonospora arabidopsidis (strain Emoy2)</name>
    <name type="common">Downy mildew agent</name>
    <name type="synonym">Peronospora arabidopsidis</name>
    <dbReference type="NCBI Taxonomy" id="559515"/>
    <lineage>
        <taxon>Eukaryota</taxon>
        <taxon>Sar</taxon>
        <taxon>Stramenopiles</taxon>
        <taxon>Oomycota</taxon>
        <taxon>Peronosporomycetes</taxon>
        <taxon>Peronosporales</taxon>
        <taxon>Peronosporaceae</taxon>
        <taxon>Hyaloperonospora</taxon>
    </lineage>
</organism>